<dbReference type="Pfam" id="PF00005">
    <property type="entry name" value="ABC_tran"/>
    <property type="match status" value="2"/>
</dbReference>
<dbReference type="GO" id="GO:0016887">
    <property type="term" value="F:ATP hydrolysis activity"/>
    <property type="evidence" value="ECO:0007669"/>
    <property type="project" value="InterPro"/>
</dbReference>
<evidence type="ECO:0000313" key="6">
    <source>
        <dbReference type="EMBL" id="SFD56170.1"/>
    </source>
</evidence>
<dbReference type="RefSeq" id="WP_093827994.1">
    <property type="nucleotide sequence ID" value="NZ_FOLQ01000005.1"/>
</dbReference>
<keyword evidence="7" id="KW-1185">Reference proteome</keyword>
<evidence type="ECO:0000256" key="3">
    <source>
        <dbReference type="ARBA" id="ARBA00022741"/>
    </source>
</evidence>
<organism evidence="6 7">
    <name type="scientific">Spirosoma endophyticum</name>
    <dbReference type="NCBI Taxonomy" id="662367"/>
    <lineage>
        <taxon>Bacteria</taxon>
        <taxon>Pseudomonadati</taxon>
        <taxon>Bacteroidota</taxon>
        <taxon>Cytophagia</taxon>
        <taxon>Cytophagales</taxon>
        <taxon>Cytophagaceae</taxon>
        <taxon>Spirosoma</taxon>
    </lineage>
</organism>
<dbReference type="Gene3D" id="3.40.50.300">
    <property type="entry name" value="P-loop containing nucleotide triphosphate hydrolases"/>
    <property type="match status" value="2"/>
</dbReference>
<evidence type="ECO:0000256" key="1">
    <source>
        <dbReference type="ARBA" id="ARBA00005417"/>
    </source>
</evidence>
<dbReference type="PANTHER" id="PTHR43117">
    <property type="entry name" value="OSMOPROTECTANT IMPORT ATP-BINDING PROTEIN OSMV"/>
    <property type="match status" value="1"/>
</dbReference>
<feature type="domain" description="ABC transporter" evidence="5">
    <location>
        <begin position="8"/>
        <end position="245"/>
    </location>
</feature>
<evidence type="ECO:0000256" key="4">
    <source>
        <dbReference type="ARBA" id="ARBA00022840"/>
    </source>
</evidence>
<dbReference type="InterPro" id="IPR003593">
    <property type="entry name" value="AAA+_ATPase"/>
</dbReference>
<dbReference type="EMBL" id="FOLQ01000005">
    <property type="protein sequence ID" value="SFD56170.1"/>
    <property type="molecule type" value="Genomic_DNA"/>
</dbReference>
<reference evidence="6 7" key="1">
    <citation type="submission" date="2016-10" db="EMBL/GenBank/DDBJ databases">
        <authorList>
            <person name="de Groot N.N."/>
        </authorList>
    </citation>
    <scope>NUCLEOTIDE SEQUENCE [LARGE SCALE GENOMIC DNA]</scope>
    <source>
        <strain evidence="6 7">DSM 26130</strain>
    </source>
</reference>
<dbReference type="OrthoDB" id="9789994at2"/>
<dbReference type="SUPFAM" id="SSF52540">
    <property type="entry name" value="P-loop containing nucleoside triphosphate hydrolases"/>
    <property type="match status" value="2"/>
</dbReference>
<gene>
    <name evidence="6" type="ORF">SAMN05216167_105418</name>
</gene>
<accession>A0A1I1TL95</accession>
<dbReference type="PROSITE" id="PS50893">
    <property type="entry name" value="ABC_TRANSPORTER_2"/>
    <property type="match status" value="2"/>
</dbReference>
<keyword evidence="2" id="KW-0813">Transport</keyword>
<evidence type="ECO:0000313" key="7">
    <source>
        <dbReference type="Proteomes" id="UP000198598"/>
    </source>
</evidence>
<dbReference type="InterPro" id="IPR003439">
    <property type="entry name" value="ABC_transporter-like_ATP-bd"/>
</dbReference>
<dbReference type="STRING" id="662367.SAMN05216167_105418"/>
<dbReference type="Proteomes" id="UP000198598">
    <property type="component" value="Unassembled WGS sequence"/>
</dbReference>
<protein>
    <submittedName>
        <fullName evidence="6">Molybdate transport system ATP-binding protein</fullName>
    </submittedName>
</protein>
<dbReference type="InterPro" id="IPR017871">
    <property type="entry name" value="ABC_transporter-like_CS"/>
</dbReference>
<sequence length="475" mass="53104">MPDLNALISLHKLTVRRGSQQVLRDITFQLNPGECWALVGPTASGKTTLLQTLAGHVMPTASGMLTRRTSAELVSFKEESSQFSYSGYFYQQRYQATMSDSPEGTDPAYKSIPTLRNYLQFTESPENDLLVERLGLKPLLDRSFLKLSNGQTRKSRIGKALLKHPTVLLLDNPLVGLDKGFRTELTNWLGELINHGLTLMLVADPLDIPSFVTHVITLKNGEVQWAGTKESYVAEPLDVPMAALPELQTKPRPADFDAAFQLRNVTVRYGDTIILNTIDWAVRAGERWALLGQNGAGKSVLLSLLYGDHPQAYANDVSVFGHRRGKSGESIWDVKRRIGFVSPELHLYFPQNLSVRQVALTGLTDTLTPPKRVSAETEADLRELLAYFELTGTINRPFGTLSAGEQRLVLLVRALLKNPPVLLLDEPFQAIDARHIELARRLIDSFQEKTILFVTHDQHELPNSVNQIYDLNTRK</sequence>
<dbReference type="CDD" id="cd00267">
    <property type="entry name" value="ABC_ATPase"/>
    <property type="match status" value="1"/>
</dbReference>
<dbReference type="SMART" id="SM00382">
    <property type="entry name" value="AAA"/>
    <property type="match status" value="2"/>
</dbReference>
<proteinExistence type="inferred from homology"/>
<evidence type="ECO:0000256" key="2">
    <source>
        <dbReference type="ARBA" id="ARBA00022448"/>
    </source>
</evidence>
<evidence type="ECO:0000259" key="5">
    <source>
        <dbReference type="PROSITE" id="PS50893"/>
    </source>
</evidence>
<name>A0A1I1TL95_9BACT</name>
<comment type="similarity">
    <text evidence="1">Belongs to the ABC transporter superfamily.</text>
</comment>
<dbReference type="GO" id="GO:0005524">
    <property type="term" value="F:ATP binding"/>
    <property type="evidence" value="ECO:0007669"/>
    <property type="project" value="UniProtKB-KW"/>
</dbReference>
<dbReference type="InterPro" id="IPR027417">
    <property type="entry name" value="P-loop_NTPase"/>
</dbReference>
<keyword evidence="3" id="KW-0547">Nucleotide-binding</keyword>
<dbReference type="AlphaFoldDB" id="A0A1I1TL95"/>
<dbReference type="PANTHER" id="PTHR43117:SF4">
    <property type="entry name" value="OSMOPROTECTANT IMPORT ATP-BINDING PROTEIN OSMV"/>
    <property type="match status" value="1"/>
</dbReference>
<keyword evidence="4 6" id="KW-0067">ATP-binding</keyword>
<feature type="domain" description="ABC transporter" evidence="5">
    <location>
        <begin position="260"/>
        <end position="475"/>
    </location>
</feature>
<dbReference type="PROSITE" id="PS00211">
    <property type="entry name" value="ABC_TRANSPORTER_1"/>
    <property type="match status" value="1"/>
</dbReference>